<name>A0ABQ9P8N4_9PEZI</name>
<evidence type="ECO:0000313" key="2">
    <source>
        <dbReference type="EMBL" id="KAJ9669248.1"/>
    </source>
</evidence>
<evidence type="ECO:0000313" key="3">
    <source>
        <dbReference type="Proteomes" id="UP001172684"/>
    </source>
</evidence>
<organism evidence="2 3">
    <name type="scientific">Coniosporium apollinis</name>
    <dbReference type="NCBI Taxonomy" id="61459"/>
    <lineage>
        <taxon>Eukaryota</taxon>
        <taxon>Fungi</taxon>
        <taxon>Dikarya</taxon>
        <taxon>Ascomycota</taxon>
        <taxon>Pezizomycotina</taxon>
        <taxon>Dothideomycetes</taxon>
        <taxon>Dothideomycetes incertae sedis</taxon>
        <taxon>Coniosporium</taxon>
    </lineage>
</organism>
<keyword evidence="3" id="KW-1185">Reference proteome</keyword>
<accession>A0ABQ9P8N4</accession>
<dbReference type="Proteomes" id="UP001172684">
    <property type="component" value="Unassembled WGS sequence"/>
</dbReference>
<feature type="region of interest" description="Disordered" evidence="1">
    <location>
        <begin position="450"/>
        <end position="473"/>
    </location>
</feature>
<proteinExistence type="predicted"/>
<evidence type="ECO:0008006" key="4">
    <source>
        <dbReference type="Google" id="ProtNLM"/>
    </source>
</evidence>
<dbReference type="EMBL" id="JAPDRL010000003">
    <property type="protein sequence ID" value="KAJ9669248.1"/>
    <property type="molecule type" value="Genomic_DNA"/>
</dbReference>
<protein>
    <recommendedName>
        <fullName evidence="4">Mucin</fullName>
    </recommendedName>
</protein>
<feature type="compositionally biased region" description="Polar residues" evidence="1">
    <location>
        <begin position="239"/>
        <end position="248"/>
    </location>
</feature>
<feature type="region of interest" description="Disordered" evidence="1">
    <location>
        <begin position="335"/>
        <end position="361"/>
    </location>
</feature>
<feature type="compositionally biased region" description="Low complexity" evidence="1">
    <location>
        <begin position="216"/>
        <end position="231"/>
    </location>
</feature>
<evidence type="ECO:0000256" key="1">
    <source>
        <dbReference type="SAM" id="MobiDB-lite"/>
    </source>
</evidence>
<reference evidence="2" key="1">
    <citation type="submission" date="2022-10" db="EMBL/GenBank/DDBJ databases">
        <title>Culturing micro-colonial fungi from biological soil crusts in the Mojave desert and describing Neophaeococcomyces mojavensis, and introducing the new genera and species Taxawa tesnikishii.</title>
        <authorList>
            <person name="Kurbessoian T."/>
            <person name="Stajich J.E."/>
        </authorList>
    </citation>
    <scope>NUCLEOTIDE SEQUENCE</scope>
    <source>
        <strain evidence="2">TK_1</strain>
    </source>
</reference>
<gene>
    <name evidence="2" type="ORF">H2201_000600</name>
</gene>
<comment type="caution">
    <text evidence="2">The sequence shown here is derived from an EMBL/GenBank/DDBJ whole genome shotgun (WGS) entry which is preliminary data.</text>
</comment>
<feature type="region of interest" description="Disordered" evidence="1">
    <location>
        <begin position="215"/>
        <end position="253"/>
    </location>
</feature>
<sequence length="489" mass="54667">MASALLTEAEYEALPASVQRKYFSSLERLRIAEHSGLPYIRAADSQIPSTTGHRRTRTATSALAVQKPGSKATNRLRKSHALPEDCKISQAEAQWFVSLPDKVRRRYFSREEQVLLAARCETVLLDAADEALQQITSRRRDQAEESIVPLPIEKPRSSENSVLAYGWDNTHQGAEADIEHSADMFPFEACSSLQQRRGSFRRRTLSLKQNPFARYSTSSVSPLPSPTWSLSNHQRRPRATSNGQSETSRPIFDPEAKHYMDPEARAKLRLYLASPQKFDEVLEFGFPSTSSELPSTPPENHSRHIVAPRQVNHDVLAFLQGDPVSFLDDSPEYTKYDCSDSDEDTSTIGDADSPVTPCDGQDISRHMRRLPSSNGSSLDNTSFPFPCSRQTRYAEAMAGNREMTLRVTLTRPDLRAADDELYGWQKSGAQAKLVSDDLDDDRDPLALEALPPMTDDTTGSHCPFTTPPPSTRQTGLVKRLLKKMRSVRG</sequence>